<evidence type="ECO:0000256" key="5">
    <source>
        <dbReference type="ARBA" id="ARBA00022723"/>
    </source>
</evidence>
<keyword evidence="10 15" id="KW-0862">Zinc</keyword>
<dbReference type="SMART" id="SM00451">
    <property type="entry name" value="ZnF_U1"/>
    <property type="match status" value="3"/>
</dbReference>
<dbReference type="Pfam" id="PF13086">
    <property type="entry name" value="AAA_11"/>
    <property type="match status" value="2"/>
</dbReference>
<evidence type="ECO:0000313" key="19">
    <source>
        <dbReference type="Proteomes" id="UP000297245"/>
    </source>
</evidence>
<comment type="similarity">
    <text evidence="2">Belongs to the DNA2/NAM7 helicase family. SDE3 subfamily.</text>
</comment>
<proteinExistence type="inferred from homology"/>
<feature type="compositionally biased region" description="Acidic residues" evidence="16">
    <location>
        <begin position="925"/>
        <end position="943"/>
    </location>
</feature>
<feature type="domain" description="C3H1-type" evidence="17">
    <location>
        <begin position="1"/>
        <end position="27"/>
    </location>
</feature>
<evidence type="ECO:0000256" key="15">
    <source>
        <dbReference type="PROSITE-ProRule" id="PRU00723"/>
    </source>
</evidence>
<evidence type="ECO:0000256" key="1">
    <source>
        <dbReference type="ARBA" id="ARBA00004331"/>
    </source>
</evidence>
<keyword evidence="19" id="KW-1185">Reference proteome</keyword>
<keyword evidence="11" id="KW-0067">ATP-binding</keyword>
<dbReference type="GO" id="GO:0003723">
    <property type="term" value="F:RNA binding"/>
    <property type="evidence" value="ECO:0007669"/>
    <property type="project" value="UniProtKB-KW"/>
</dbReference>
<dbReference type="InterPro" id="IPR049080">
    <property type="entry name" value="MOV-10-like_beta-barrel"/>
</dbReference>
<dbReference type="Gene3D" id="3.30.160.60">
    <property type="entry name" value="Classic Zinc Finger"/>
    <property type="match status" value="2"/>
</dbReference>
<dbReference type="InterPro" id="IPR003604">
    <property type="entry name" value="Matrin/U1-like-C_Znf_C2H2"/>
</dbReference>
<dbReference type="InterPro" id="IPR022755">
    <property type="entry name" value="Znf_C2H2_jaz"/>
</dbReference>
<dbReference type="InterPro" id="IPR027417">
    <property type="entry name" value="P-loop_NTPase"/>
</dbReference>
<keyword evidence="8 18" id="KW-0378">Hydrolase</keyword>
<reference evidence="18 19" key="1">
    <citation type="journal article" date="2019" name="Nat. Ecol. Evol.">
        <title>Megaphylogeny resolves global patterns of mushroom evolution.</title>
        <authorList>
            <person name="Varga T."/>
            <person name="Krizsan K."/>
            <person name="Foldi C."/>
            <person name="Dima B."/>
            <person name="Sanchez-Garcia M."/>
            <person name="Sanchez-Ramirez S."/>
            <person name="Szollosi G.J."/>
            <person name="Szarkandi J.G."/>
            <person name="Papp V."/>
            <person name="Albert L."/>
            <person name="Andreopoulos W."/>
            <person name="Angelini C."/>
            <person name="Antonin V."/>
            <person name="Barry K.W."/>
            <person name="Bougher N.L."/>
            <person name="Buchanan P."/>
            <person name="Buyck B."/>
            <person name="Bense V."/>
            <person name="Catcheside P."/>
            <person name="Chovatia M."/>
            <person name="Cooper J."/>
            <person name="Damon W."/>
            <person name="Desjardin D."/>
            <person name="Finy P."/>
            <person name="Geml J."/>
            <person name="Haridas S."/>
            <person name="Hughes K."/>
            <person name="Justo A."/>
            <person name="Karasinski D."/>
            <person name="Kautmanova I."/>
            <person name="Kiss B."/>
            <person name="Kocsube S."/>
            <person name="Kotiranta H."/>
            <person name="LaButti K.M."/>
            <person name="Lechner B.E."/>
            <person name="Liimatainen K."/>
            <person name="Lipzen A."/>
            <person name="Lukacs Z."/>
            <person name="Mihaltcheva S."/>
            <person name="Morgado L.N."/>
            <person name="Niskanen T."/>
            <person name="Noordeloos M.E."/>
            <person name="Ohm R.A."/>
            <person name="Ortiz-Santana B."/>
            <person name="Ovrebo C."/>
            <person name="Racz N."/>
            <person name="Riley R."/>
            <person name="Savchenko A."/>
            <person name="Shiryaev A."/>
            <person name="Soop K."/>
            <person name="Spirin V."/>
            <person name="Szebenyi C."/>
            <person name="Tomsovsky M."/>
            <person name="Tulloss R.E."/>
            <person name="Uehling J."/>
            <person name="Grigoriev I.V."/>
            <person name="Vagvolgyi C."/>
            <person name="Papp T."/>
            <person name="Martin F.M."/>
            <person name="Miettinen O."/>
            <person name="Hibbett D.S."/>
            <person name="Nagy L.G."/>
        </authorList>
    </citation>
    <scope>NUCLEOTIDE SEQUENCE [LARGE SCALE GENOMIC DNA]</scope>
    <source>
        <strain evidence="18 19">CBS 962.96</strain>
    </source>
</reference>
<dbReference type="Pfam" id="PF12171">
    <property type="entry name" value="zf-C2H2_jaz"/>
    <property type="match status" value="1"/>
</dbReference>
<dbReference type="PROSITE" id="PS50103">
    <property type="entry name" value="ZF_C3H1"/>
    <property type="match status" value="1"/>
</dbReference>
<dbReference type="InterPro" id="IPR036236">
    <property type="entry name" value="Znf_C2H2_sf"/>
</dbReference>
<dbReference type="CDD" id="cd18808">
    <property type="entry name" value="SF1_C_Upf1"/>
    <property type="match status" value="1"/>
</dbReference>
<comment type="catalytic activity">
    <reaction evidence="14">
        <text>ATP + H2O = ADP + phosphate + H(+)</text>
        <dbReference type="Rhea" id="RHEA:13065"/>
        <dbReference type="ChEBI" id="CHEBI:15377"/>
        <dbReference type="ChEBI" id="CHEBI:15378"/>
        <dbReference type="ChEBI" id="CHEBI:30616"/>
        <dbReference type="ChEBI" id="CHEBI:43474"/>
        <dbReference type="ChEBI" id="CHEBI:456216"/>
        <dbReference type="EC" id="3.6.4.13"/>
    </reaction>
</comment>
<evidence type="ECO:0000256" key="10">
    <source>
        <dbReference type="ARBA" id="ARBA00022833"/>
    </source>
</evidence>
<keyword evidence="6" id="KW-0547">Nucleotide-binding</keyword>
<feature type="zinc finger region" description="C3H1-type" evidence="15">
    <location>
        <begin position="1"/>
        <end position="27"/>
    </location>
</feature>
<dbReference type="AlphaFoldDB" id="A0A4S8MV63"/>
<dbReference type="GO" id="GO:0016787">
    <property type="term" value="F:hydrolase activity"/>
    <property type="evidence" value="ECO:0007669"/>
    <property type="project" value="UniProtKB-KW"/>
</dbReference>
<keyword evidence="13" id="KW-0943">RNA-mediated gene silencing</keyword>
<dbReference type="GO" id="GO:0005524">
    <property type="term" value="F:ATP binding"/>
    <property type="evidence" value="ECO:0007669"/>
    <property type="project" value="UniProtKB-KW"/>
</dbReference>
<feature type="region of interest" description="Disordered" evidence="16">
    <location>
        <begin position="916"/>
        <end position="953"/>
    </location>
</feature>
<dbReference type="Pfam" id="PF21634">
    <property type="entry name" value="MOV-10_beta-barrel"/>
    <property type="match status" value="1"/>
</dbReference>
<dbReference type="GO" id="GO:0032574">
    <property type="term" value="F:5'-3' RNA helicase activity"/>
    <property type="evidence" value="ECO:0007669"/>
    <property type="project" value="InterPro"/>
</dbReference>
<evidence type="ECO:0000256" key="12">
    <source>
        <dbReference type="ARBA" id="ARBA00022884"/>
    </source>
</evidence>
<gene>
    <name evidence="18" type="ORF">K435DRAFT_848521</name>
</gene>
<evidence type="ECO:0000256" key="6">
    <source>
        <dbReference type="ARBA" id="ARBA00022741"/>
    </source>
</evidence>
<name>A0A4S8MV63_DENBC</name>
<accession>A0A4S8MV63</accession>
<evidence type="ECO:0000256" key="9">
    <source>
        <dbReference type="ARBA" id="ARBA00022806"/>
    </source>
</evidence>
<dbReference type="PANTHER" id="PTHR45418:SF1">
    <property type="entry name" value="CANCER_TESTIS ANTIGEN 55"/>
    <property type="match status" value="1"/>
</dbReference>
<evidence type="ECO:0000256" key="16">
    <source>
        <dbReference type="SAM" id="MobiDB-lite"/>
    </source>
</evidence>
<organism evidence="18 19">
    <name type="scientific">Dendrothele bispora (strain CBS 962.96)</name>
    <dbReference type="NCBI Taxonomy" id="1314807"/>
    <lineage>
        <taxon>Eukaryota</taxon>
        <taxon>Fungi</taxon>
        <taxon>Dikarya</taxon>
        <taxon>Basidiomycota</taxon>
        <taxon>Agaricomycotina</taxon>
        <taxon>Agaricomycetes</taxon>
        <taxon>Agaricomycetidae</taxon>
        <taxon>Agaricales</taxon>
        <taxon>Agaricales incertae sedis</taxon>
        <taxon>Dendrothele</taxon>
    </lineage>
</organism>
<keyword evidence="12" id="KW-0694">RNA-binding</keyword>
<dbReference type="GO" id="GO:0031047">
    <property type="term" value="P:regulatory ncRNA-mediated gene silencing"/>
    <property type="evidence" value="ECO:0007669"/>
    <property type="project" value="UniProtKB-KW"/>
</dbReference>
<evidence type="ECO:0000256" key="8">
    <source>
        <dbReference type="ARBA" id="ARBA00022801"/>
    </source>
</evidence>
<dbReference type="Gene3D" id="3.40.50.300">
    <property type="entry name" value="P-loop containing nucleotide triphosphate hydrolases"/>
    <property type="match status" value="2"/>
</dbReference>
<evidence type="ECO:0000256" key="11">
    <source>
        <dbReference type="ARBA" id="ARBA00022840"/>
    </source>
</evidence>
<protein>
    <recommendedName>
        <fullName evidence="3">RNA helicase</fullName>
        <ecNumber evidence="3">3.6.4.13</ecNumber>
    </recommendedName>
</protein>
<keyword evidence="5 15" id="KW-0479">Metal-binding</keyword>
<dbReference type="CDD" id="cd18038">
    <property type="entry name" value="DEXXQc_Helz-like"/>
    <property type="match status" value="1"/>
</dbReference>
<dbReference type="PANTHER" id="PTHR45418">
    <property type="entry name" value="CANCER/TESTIS ANTIGEN 55"/>
    <property type="match status" value="1"/>
</dbReference>
<dbReference type="Proteomes" id="UP000297245">
    <property type="component" value="Unassembled WGS sequence"/>
</dbReference>
<dbReference type="EC" id="3.6.4.13" evidence="3"/>
<sequence length="953" mass="106682">MPKQLCQTFLAEGTCSNRNCEFEHNVLSCEVCGILLPSEKSYREHMRSRKHLRRTDNSTSDRIHYCTVCARYFYDSNSWQSHVKSKKHLTKASQRGVSHEVEPEYPIDVPGKRFCILCERHVKKSSWKRHDKSSEHESREKFVVFKSAMDEAQGDKNGATVSGEFDFKVVEPSDALEGVSVTGKIEASEPLARFTLVGCQLAPSGGHAAHSPFKVTLVGTNRTIAHGLPLSFTKLKTTTIPQHLAELLETGTTKEIIDNLRTLYLPAFVNCQTYSQHFKYLLWVEEVQMERDLERYDIHDAKLMRHASRDVVSDRPTSYYYLKVPGLAEKRPSVLRGDRIHAQHCDATDKGRWFEGIVHIVCKEEVGLRFTHSFSANPSDRFQVRFKLNKVPLMRQHHVLDDAFPQDRVLFPTQNHMPTTPIPRVHENGTLPMDLRLRNISVRANEPQLQAVLSIVSSAPGSLPFVIFGPPGTGKTVTMVEAIFQILHTNPSARILACAPSNSAADIIASRLRASNNSTTGTAGGLTKEELFRAYAPSRSKSEVPSELLGFTYCNPSGHFSVPVERISSFRVIVTTCVSASIVSVINMKRGHFSHIFIDEAGQATEPEVMVSIRGMADKKTNVVLSGDPKQLGPVIRSTVASQLELGKSFIERLMESEVYDEESGYGRSVVKLVKNFRSHPAILKFPNEQFYRGDLQACGNSKIINHFLASRHLVDRCKKFPIVFHSISGKDNREASSPSFFNIDEVTMVKGLVEKLRADKRLKLNDDDIGVIAPYHAQVLKLRAALKTVADSVKVGSVEEFQGQERRVIIISTVRSSREFVEYDLRHTLGFVANPRRFNVAVTRAQAFLCIVGDPSVLSLDPLWRSFLNYIHVNGGWSGPGPTWDTSEPVDEAGGYDAAVRSNAVDDMNEFTRRMESMTLSEVRDEDGDGDGDETDEFDDAVDSPGPWVEVE</sequence>
<dbReference type="GO" id="GO:0036464">
    <property type="term" value="C:cytoplasmic ribonucleoprotein granule"/>
    <property type="evidence" value="ECO:0007669"/>
    <property type="project" value="UniProtKB-SubCell"/>
</dbReference>
<dbReference type="GO" id="GO:0008270">
    <property type="term" value="F:zinc ion binding"/>
    <property type="evidence" value="ECO:0007669"/>
    <property type="project" value="UniProtKB-KW"/>
</dbReference>
<dbReference type="SUPFAM" id="SSF52540">
    <property type="entry name" value="P-loop containing nucleoside triphosphate hydrolases"/>
    <property type="match status" value="1"/>
</dbReference>
<keyword evidence="4" id="KW-0963">Cytoplasm</keyword>
<dbReference type="InterPro" id="IPR041677">
    <property type="entry name" value="DNA2/NAM7_AAA_11"/>
</dbReference>
<keyword evidence="7 15" id="KW-0863">Zinc-finger</keyword>
<dbReference type="InterPro" id="IPR013087">
    <property type="entry name" value="Znf_C2H2_type"/>
</dbReference>
<dbReference type="OrthoDB" id="6513042at2759"/>
<evidence type="ECO:0000256" key="2">
    <source>
        <dbReference type="ARBA" id="ARBA00005601"/>
    </source>
</evidence>
<dbReference type="SMART" id="SM00355">
    <property type="entry name" value="ZnF_C2H2"/>
    <property type="match status" value="2"/>
</dbReference>
<dbReference type="EMBL" id="ML179039">
    <property type="protein sequence ID" value="THV07183.1"/>
    <property type="molecule type" value="Genomic_DNA"/>
</dbReference>
<evidence type="ECO:0000256" key="3">
    <source>
        <dbReference type="ARBA" id="ARBA00012552"/>
    </source>
</evidence>
<evidence type="ECO:0000256" key="7">
    <source>
        <dbReference type="ARBA" id="ARBA00022771"/>
    </source>
</evidence>
<comment type="subcellular location">
    <subcellularLocation>
        <location evidence="1">Cytoplasm</location>
        <location evidence="1">Cytoplasmic ribonucleoprotein granule</location>
    </subcellularLocation>
</comment>
<dbReference type="PROSITE" id="PS00028">
    <property type="entry name" value="ZINC_FINGER_C2H2_1"/>
    <property type="match status" value="2"/>
</dbReference>
<dbReference type="InterPro" id="IPR047187">
    <property type="entry name" value="SF1_C_Upf1"/>
</dbReference>
<dbReference type="SUPFAM" id="SSF57667">
    <property type="entry name" value="beta-beta-alpha zinc fingers"/>
    <property type="match status" value="2"/>
</dbReference>
<evidence type="ECO:0000256" key="4">
    <source>
        <dbReference type="ARBA" id="ARBA00022490"/>
    </source>
</evidence>
<evidence type="ECO:0000313" key="18">
    <source>
        <dbReference type="EMBL" id="THV07183.1"/>
    </source>
</evidence>
<dbReference type="InterPro" id="IPR041679">
    <property type="entry name" value="DNA2/NAM7-like_C"/>
</dbReference>
<evidence type="ECO:0000256" key="13">
    <source>
        <dbReference type="ARBA" id="ARBA00023158"/>
    </source>
</evidence>
<evidence type="ECO:0000256" key="14">
    <source>
        <dbReference type="ARBA" id="ARBA00047984"/>
    </source>
</evidence>
<dbReference type="InterPro" id="IPR026122">
    <property type="entry name" value="MOV-10/SDE3_DEXXQ/H-box"/>
</dbReference>
<dbReference type="Pfam" id="PF13087">
    <property type="entry name" value="AAA_12"/>
    <property type="match status" value="1"/>
</dbReference>
<dbReference type="FunFam" id="3.40.50.300:FF:000608">
    <property type="entry name" value="Mov10 RISC complex RNA helicase"/>
    <property type="match status" value="1"/>
</dbReference>
<keyword evidence="9" id="KW-0347">Helicase</keyword>
<evidence type="ECO:0000259" key="17">
    <source>
        <dbReference type="PROSITE" id="PS50103"/>
    </source>
</evidence>
<dbReference type="Pfam" id="PF12874">
    <property type="entry name" value="zf-met"/>
    <property type="match status" value="1"/>
</dbReference>
<dbReference type="InterPro" id="IPR000571">
    <property type="entry name" value="Znf_CCCH"/>
</dbReference>